<keyword evidence="2" id="KW-1185">Reference proteome</keyword>
<reference evidence="1 2" key="1">
    <citation type="journal article" date="2019" name="Plant Biotechnol. J.">
        <title>The red bayberry genome and genetic basis of sex determination.</title>
        <authorList>
            <person name="Jia H.M."/>
            <person name="Jia H.J."/>
            <person name="Cai Q.L."/>
            <person name="Wang Y."/>
            <person name="Zhao H.B."/>
            <person name="Yang W.F."/>
            <person name="Wang G.Y."/>
            <person name="Li Y.H."/>
            <person name="Zhan D.L."/>
            <person name="Shen Y.T."/>
            <person name="Niu Q.F."/>
            <person name="Chang L."/>
            <person name="Qiu J."/>
            <person name="Zhao L."/>
            <person name="Xie H.B."/>
            <person name="Fu W.Y."/>
            <person name="Jin J."/>
            <person name="Li X.W."/>
            <person name="Jiao Y."/>
            <person name="Zhou C.C."/>
            <person name="Tu T."/>
            <person name="Chai C.Y."/>
            <person name="Gao J.L."/>
            <person name="Fan L.J."/>
            <person name="van de Weg E."/>
            <person name="Wang J.Y."/>
            <person name="Gao Z.S."/>
        </authorList>
    </citation>
    <scope>NUCLEOTIDE SEQUENCE [LARGE SCALE GENOMIC DNA]</scope>
    <source>
        <tissue evidence="1">Leaves</tissue>
    </source>
</reference>
<sequence length="100" mass="11081">MNPLLLSSQVPEEPLYLYLAISDEAMSTTLIRDDSGIQQPIYYVSKARSQTSVSRCRQATVGCHHFGKEIEIVLPGSPYSYYEKSTANLGKPGASKRLVK</sequence>
<evidence type="ECO:0000313" key="2">
    <source>
        <dbReference type="Proteomes" id="UP000516437"/>
    </source>
</evidence>
<gene>
    <name evidence="1" type="ORF">CJ030_MR7G014299</name>
</gene>
<organism evidence="1 2">
    <name type="scientific">Morella rubra</name>
    <name type="common">Chinese bayberry</name>
    <dbReference type="NCBI Taxonomy" id="262757"/>
    <lineage>
        <taxon>Eukaryota</taxon>
        <taxon>Viridiplantae</taxon>
        <taxon>Streptophyta</taxon>
        <taxon>Embryophyta</taxon>
        <taxon>Tracheophyta</taxon>
        <taxon>Spermatophyta</taxon>
        <taxon>Magnoliopsida</taxon>
        <taxon>eudicotyledons</taxon>
        <taxon>Gunneridae</taxon>
        <taxon>Pentapetalae</taxon>
        <taxon>rosids</taxon>
        <taxon>fabids</taxon>
        <taxon>Fagales</taxon>
        <taxon>Myricaceae</taxon>
        <taxon>Morella</taxon>
    </lineage>
</organism>
<protein>
    <recommendedName>
        <fullName evidence="3">Reverse transcriptase/retrotransposon-derived protein RNase H-like domain-containing protein</fullName>
    </recommendedName>
</protein>
<dbReference type="OrthoDB" id="1938451at2759"/>
<accession>A0A6A1V0E2</accession>
<dbReference type="AlphaFoldDB" id="A0A6A1V0E2"/>
<evidence type="ECO:0008006" key="3">
    <source>
        <dbReference type="Google" id="ProtNLM"/>
    </source>
</evidence>
<proteinExistence type="predicted"/>
<dbReference type="EMBL" id="RXIC02000025">
    <property type="protein sequence ID" value="KAB1206154.1"/>
    <property type="molecule type" value="Genomic_DNA"/>
</dbReference>
<dbReference type="Proteomes" id="UP000516437">
    <property type="component" value="Chromosome 7"/>
</dbReference>
<name>A0A6A1V0E2_9ROSI</name>
<comment type="caution">
    <text evidence="1">The sequence shown here is derived from an EMBL/GenBank/DDBJ whole genome shotgun (WGS) entry which is preliminary data.</text>
</comment>
<evidence type="ECO:0000313" key="1">
    <source>
        <dbReference type="EMBL" id="KAB1206154.1"/>
    </source>
</evidence>